<dbReference type="Proteomes" id="UP001164965">
    <property type="component" value="Chromosome"/>
</dbReference>
<keyword evidence="1" id="KW-0812">Transmembrane</keyword>
<dbReference type="RefSeq" id="WP_265382935.1">
    <property type="nucleotide sequence ID" value="NZ_CP110615.1"/>
</dbReference>
<evidence type="ECO:0000313" key="2">
    <source>
        <dbReference type="EMBL" id="UZJ24829.1"/>
    </source>
</evidence>
<sequence>MTTAGLVAAILIGLGTVALRGSVVVLAEKMGEVPPRVTQVLRMIPAASLAALVTPALFRPAGAFDLLSPELLAGVLALLVAWWTKNLFLTIVVGLVAVALLGLVL</sequence>
<evidence type="ECO:0000313" key="3">
    <source>
        <dbReference type="Proteomes" id="UP001164965"/>
    </source>
</evidence>
<evidence type="ECO:0000256" key="1">
    <source>
        <dbReference type="SAM" id="Phobius"/>
    </source>
</evidence>
<dbReference type="InterPro" id="IPR008407">
    <property type="entry name" value="Brnchd-chn_aa_trnsp_AzlD"/>
</dbReference>
<accession>A0ABY6P032</accession>
<feature type="transmembrane region" description="Helical" evidence="1">
    <location>
        <begin position="87"/>
        <end position="104"/>
    </location>
</feature>
<dbReference type="EMBL" id="CP110615">
    <property type="protein sequence ID" value="UZJ24829.1"/>
    <property type="molecule type" value="Genomic_DNA"/>
</dbReference>
<feature type="transmembrane region" description="Helical" evidence="1">
    <location>
        <begin position="37"/>
        <end position="58"/>
    </location>
</feature>
<name>A0ABY6P032_9NOCA</name>
<gene>
    <name evidence="2" type="ORF">RHODO2019_17280</name>
</gene>
<keyword evidence="3" id="KW-1185">Reference proteome</keyword>
<proteinExistence type="predicted"/>
<reference evidence="2" key="1">
    <citation type="submission" date="2022-10" db="EMBL/GenBank/DDBJ databases">
        <title>Rhodococcus sp.75.</title>
        <authorList>
            <person name="Sun M."/>
        </authorList>
    </citation>
    <scope>NUCLEOTIDE SEQUENCE</scope>
    <source>
        <strain evidence="2">75</strain>
    </source>
</reference>
<protein>
    <submittedName>
        <fullName evidence="2">AzlD domain-containing protein</fullName>
    </submittedName>
</protein>
<organism evidence="2 3">
    <name type="scientific">Rhodococcus antarcticus</name>
    <dbReference type="NCBI Taxonomy" id="2987751"/>
    <lineage>
        <taxon>Bacteria</taxon>
        <taxon>Bacillati</taxon>
        <taxon>Actinomycetota</taxon>
        <taxon>Actinomycetes</taxon>
        <taxon>Mycobacteriales</taxon>
        <taxon>Nocardiaceae</taxon>
        <taxon>Rhodococcus</taxon>
    </lineage>
</organism>
<dbReference type="Pfam" id="PF05437">
    <property type="entry name" value="AzlD"/>
    <property type="match status" value="1"/>
</dbReference>
<keyword evidence="1" id="KW-1133">Transmembrane helix</keyword>
<keyword evidence="1" id="KW-0472">Membrane</keyword>